<accession>A0A833TXY4</accession>
<comment type="caution">
    <text evidence="2">The sequence shown here is derived from an EMBL/GenBank/DDBJ whole genome shotgun (WGS) entry which is preliminary data.</text>
</comment>
<dbReference type="Pfam" id="PF12341">
    <property type="entry name" value="Mcl1_mid"/>
    <property type="match status" value="1"/>
</dbReference>
<reference evidence="2" key="2">
    <citation type="submission" date="2020-03" db="EMBL/GenBank/DDBJ databases">
        <title>Walnut 2.0.</title>
        <authorList>
            <person name="Marrano A."/>
            <person name="Britton M."/>
            <person name="Zimin A.V."/>
            <person name="Zaini P.A."/>
            <person name="Workman R."/>
            <person name="Puiu D."/>
            <person name="Bianco L."/>
            <person name="Allen B.J."/>
            <person name="Troggio M."/>
            <person name="Leslie C.A."/>
            <person name="Timp W."/>
            <person name="Dendekar A."/>
            <person name="Salzberg S.L."/>
            <person name="Neale D.B."/>
        </authorList>
    </citation>
    <scope>NUCLEOTIDE SEQUENCE</scope>
    <source>
        <tissue evidence="2">Leaves</tissue>
    </source>
</reference>
<evidence type="ECO:0000313" key="2">
    <source>
        <dbReference type="EMBL" id="KAF5445353.1"/>
    </source>
</evidence>
<organism evidence="2 3">
    <name type="scientific">Juglans regia</name>
    <name type="common">English walnut</name>
    <dbReference type="NCBI Taxonomy" id="51240"/>
    <lineage>
        <taxon>Eukaryota</taxon>
        <taxon>Viridiplantae</taxon>
        <taxon>Streptophyta</taxon>
        <taxon>Embryophyta</taxon>
        <taxon>Tracheophyta</taxon>
        <taxon>Spermatophyta</taxon>
        <taxon>Magnoliopsida</taxon>
        <taxon>eudicotyledons</taxon>
        <taxon>Gunneridae</taxon>
        <taxon>Pentapetalae</taxon>
        <taxon>rosids</taxon>
        <taxon>fabids</taxon>
        <taxon>Fagales</taxon>
        <taxon>Juglandaceae</taxon>
        <taxon>Juglans</taxon>
    </lineage>
</organism>
<evidence type="ECO:0000313" key="3">
    <source>
        <dbReference type="Proteomes" id="UP000619265"/>
    </source>
</evidence>
<sequence>MSTLTYRPFSTWANNSEWSMRLEGEEVKVVALGTAWVAAITSSNFLRIFTEGGLQKHIVSLHGPVVTAAGFKDELAVVTHASDCLPSNDQIQKRMEEMAGAGLDTTSLDDEAFSMEVAQDRCILRLIASSAAMVISL</sequence>
<proteinExistence type="predicted"/>
<dbReference type="PANTHER" id="PTHR19932:SF10">
    <property type="entry name" value="WD REPEAT AND HMG-BOX DNA-BINDING PROTEIN 1"/>
    <property type="match status" value="1"/>
</dbReference>
<dbReference type="Gramene" id="Jr15_09100_p1">
    <property type="protein sequence ID" value="cds.Jr15_09100_p1"/>
    <property type="gene ID" value="Jr15_09100"/>
</dbReference>
<evidence type="ECO:0000259" key="1">
    <source>
        <dbReference type="Pfam" id="PF12341"/>
    </source>
</evidence>
<dbReference type="PANTHER" id="PTHR19932">
    <property type="entry name" value="WD REPEAT AND HMG-BOX DNA BINDING PROTEIN"/>
    <property type="match status" value="1"/>
</dbReference>
<dbReference type="InterPro" id="IPR022100">
    <property type="entry name" value="WDHD1/CFT4_beta-prop_2nd"/>
</dbReference>
<dbReference type="Proteomes" id="UP000619265">
    <property type="component" value="Unassembled WGS sequence"/>
</dbReference>
<reference evidence="2" key="1">
    <citation type="submission" date="2015-10" db="EMBL/GenBank/DDBJ databases">
        <authorList>
            <person name="Martinez-Garcia P.J."/>
            <person name="Crepeau M.W."/>
            <person name="Puiu D."/>
            <person name="Gonzalez-Ibeas D."/>
            <person name="Whalen J."/>
            <person name="Stevens K."/>
            <person name="Paul R."/>
            <person name="Butterfield T."/>
            <person name="Britton M."/>
            <person name="Reagan R."/>
            <person name="Chakraborty S."/>
            <person name="Walawage S.L."/>
            <person name="Vasquez-Gross H.A."/>
            <person name="Cardeno C."/>
            <person name="Famula R."/>
            <person name="Pratt K."/>
            <person name="Kuruganti S."/>
            <person name="Aradhya M.K."/>
            <person name="Leslie C.A."/>
            <person name="Dandekar A.M."/>
            <person name="Salzberg S.L."/>
            <person name="Wegrzyn J.L."/>
            <person name="Langley C.H."/>
            <person name="Neale D.B."/>
        </authorList>
    </citation>
    <scope>NUCLEOTIDE SEQUENCE</scope>
    <source>
        <tissue evidence="2">Leaves</tissue>
    </source>
</reference>
<feature type="domain" description="WDHD1/CFT4 second beta-propeller" evidence="1">
    <location>
        <begin position="2"/>
        <end position="99"/>
    </location>
</feature>
<dbReference type="AlphaFoldDB" id="A0A833TXY4"/>
<name>A0A833TXY4_JUGRE</name>
<dbReference type="EMBL" id="LIHL02000015">
    <property type="protein sequence ID" value="KAF5445353.1"/>
    <property type="molecule type" value="Genomic_DNA"/>
</dbReference>
<protein>
    <recommendedName>
        <fullName evidence="1">WDHD1/CFT4 second beta-propeller domain-containing protein</fullName>
    </recommendedName>
</protein>
<gene>
    <name evidence="2" type="ORF">F2P56_034406</name>
</gene>